<dbReference type="Proteomes" id="UP000784294">
    <property type="component" value="Unassembled WGS sequence"/>
</dbReference>
<proteinExistence type="predicted"/>
<sequence>MILSQSSGVIWPGRFSRTPQNDRPESRWTSDLITKRHDDKLRKFGIIRQPKLKPVRPIDVAFEVTTSTQHEHEKVLNLPSIPLNPETTQFPEKVLHFSIQHHRSLLGDILVEATNIADKFPKETKRELAWHIRSLYTGTDLPGHTKPWKRMNNWSFRRTKEELQ</sequence>
<evidence type="ECO:0000313" key="2">
    <source>
        <dbReference type="Proteomes" id="UP000784294"/>
    </source>
</evidence>
<dbReference type="EMBL" id="CAAALY010265949">
    <property type="protein sequence ID" value="VEL40681.1"/>
    <property type="molecule type" value="Genomic_DNA"/>
</dbReference>
<evidence type="ECO:0000313" key="1">
    <source>
        <dbReference type="EMBL" id="VEL40681.1"/>
    </source>
</evidence>
<accession>A0A448XN31</accession>
<name>A0A448XN31_9PLAT</name>
<organism evidence="1 2">
    <name type="scientific">Protopolystoma xenopodis</name>
    <dbReference type="NCBI Taxonomy" id="117903"/>
    <lineage>
        <taxon>Eukaryota</taxon>
        <taxon>Metazoa</taxon>
        <taxon>Spiralia</taxon>
        <taxon>Lophotrochozoa</taxon>
        <taxon>Platyhelminthes</taxon>
        <taxon>Monogenea</taxon>
        <taxon>Polyopisthocotylea</taxon>
        <taxon>Polystomatidea</taxon>
        <taxon>Polystomatidae</taxon>
        <taxon>Protopolystoma</taxon>
    </lineage>
</organism>
<comment type="caution">
    <text evidence="1">The sequence shown here is derived from an EMBL/GenBank/DDBJ whole genome shotgun (WGS) entry which is preliminary data.</text>
</comment>
<protein>
    <submittedName>
        <fullName evidence="1">Uncharacterized protein</fullName>
    </submittedName>
</protein>
<dbReference type="AlphaFoldDB" id="A0A448XN31"/>
<reference evidence="1" key="1">
    <citation type="submission" date="2018-11" db="EMBL/GenBank/DDBJ databases">
        <authorList>
            <consortium name="Pathogen Informatics"/>
        </authorList>
    </citation>
    <scope>NUCLEOTIDE SEQUENCE</scope>
</reference>
<gene>
    <name evidence="1" type="ORF">PXEA_LOCUS34121</name>
</gene>
<keyword evidence="2" id="KW-1185">Reference proteome</keyword>